<name>A0A202BDM8_CHRVL</name>
<feature type="domain" description="Peptidase S74" evidence="1">
    <location>
        <begin position="252"/>
        <end position="342"/>
    </location>
</feature>
<dbReference type="Proteomes" id="UP000196342">
    <property type="component" value="Unassembled WGS sequence"/>
</dbReference>
<comment type="caution">
    <text evidence="2">The sequence shown here is derived from an EMBL/GenBank/DDBJ whole genome shotgun (WGS) entry which is preliminary data.</text>
</comment>
<dbReference type="AlphaFoldDB" id="A0A202BDM8"/>
<keyword evidence="3" id="KW-1185">Reference proteome</keyword>
<organism evidence="2 3">
    <name type="scientific">Chromobacterium violaceum</name>
    <dbReference type="NCBI Taxonomy" id="536"/>
    <lineage>
        <taxon>Bacteria</taxon>
        <taxon>Pseudomonadati</taxon>
        <taxon>Pseudomonadota</taxon>
        <taxon>Betaproteobacteria</taxon>
        <taxon>Neisseriales</taxon>
        <taxon>Chromobacteriaceae</taxon>
        <taxon>Chromobacterium</taxon>
    </lineage>
</organism>
<dbReference type="PROSITE" id="PS51688">
    <property type="entry name" value="ICA"/>
    <property type="match status" value="1"/>
</dbReference>
<dbReference type="InterPro" id="IPR030392">
    <property type="entry name" value="S74_ICA"/>
</dbReference>
<evidence type="ECO:0000259" key="1">
    <source>
        <dbReference type="PROSITE" id="PS51688"/>
    </source>
</evidence>
<accession>A0A202BDM8</accession>
<dbReference type="EMBL" id="NHOO01000004">
    <property type="protein sequence ID" value="OVE49465.1"/>
    <property type="molecule type" value="Genomic_DNA"/>
</dbReference>
<evidence type="ECO:0000313" key="2">
    <source>
        <dbReference type="EMBL" id="OVE49465.1"/>
    </source>
</evidence>
<dbReference type="RefSeq" id="WP_087697527.1">
    <property type="nucleotide sequence ID" value="NZ_NHOO01000004.1"/>
</dbReference>
<dbReference type="Pfam" id="PF13884">
    <property type="entry name" value="Peptidase_S74"/>
    <property type="match status" value="1"/>
</dbReference>
<proteinExistence type="predicted"/>
<evidence type="ECO:0000313" key="3">
    <source>
        <dbReference type="Proteomes" id="UP000196342"/>
    </source>
</evidence>
<sequence length="348" mass="37970">MADDWAGLAAQLGKMQQIWYVTQRSYWNVFDPASDTATIMAEDGSTRQVPSWRGITNTLGRAVSLDTEQTITAIKNHTARIASSPPGDGWSTWRGDRWPSLQVNCPEPRLAYMVWRATQWNSRHLAAMDVHAGGSVNSTPYVSLHISGLDNAHVWQGGDYTAAGQICTGQINSTMAYNDGTGSLQVRNVVNGIGDAGVAAVSFHCQGNYATKLALRHDGVIGFGGWSAAPWRWYVDMKTGNMIADGSVTGRSDIRLKTNVRRIPNALNKVCSLGGYTYDRLDSQIRQAGLIAQEVQAVLPEAVVEAADDDKILSVAYGNVSALLVEAIKELRMQVDFLSHRVNELETK</sequence>
<reference evidence="2 3" key="1">
    <citation type="submission" date="2017-05" db="EMBL/GenBank/DDBJ databases">
        <title>Chromobacterium violaceum GHPS1 isolated from Hydrocarbon polluted soil in French Guiana display an awesome secondary metabolite arsenal and a battery of drug and heavy-metal-resistance and detoxification of xenobiotics proteins.</title>
        <authorList>
            <person name="Belbahri L."/>
        </authorList>
    </citation>
    <scope>NUCLEOTIDE SEQUENCE [LARGE SCALE GENOMIC DNA]</scope>
    <source>
        <strain evidence="2 3">GHPS1</strain>
    </source>
</reference>
<protein>
    <recommendedName>
        <fullName evidence="1">Peptidase S74 domain-containing protein</fullName>
    </recommendedName>
</protein>
<gene>
    <name evidence="2" type="ORF">CBW21_06165</name>
</gene>